<dbReference type="Gene3D" id="3.40.50.2300">
    <property type="match status" value="2"/>
</dbReference>
<dbReference type="GO" id="GO:0030246">
    <property type="term" value="F:carbohydrate binding"/>
    <property type="evidence" value="ECO:0007669"/>
    <property type="project" value="UniProtKB-ARBA"/>
</dbReference>
<evidence type="ECO:0000313" key="5">
    <source>
        <dbReference type="EMBL" id="GEM89752.1"/>
    </source>
</evidence>
<dbReference type="OrthoDB" id="9800520at2"/>
<keyword evidence="3" id="KW-0732">Signal</keyword>
<dbReference type="AlphaFoldDB" id="A0A511RLD3"/>
<dbReference type="Proteomes" id="UP000321827">
    <property type="component" value="Unassembled WGS sequence"/>
</dbReference>
<comment type="similarity">
    <text evidence="2">Belongs to the bacterial solute-binding protein 2 family.</text>
</comment>
<dbReference type="RefSeq" id="WP_147146855.1">
    <property type="nucleotide sequence ID" value="NZ_BJXN01000007.1"/>
</dbReference>
<dbReference type="PANTHER" id="PTHR46847">
    <property type="entry name" value="D-ALLOSE-BINDING PERIPLASMIC PROTEIN-RELATED"/>
    <property type="match status" value="1"/>
</dbReference>
<evidence type="ECO:0000256" key="2">
    <source>
        <dbReference type="ARBA" id="ARBA00007639"/>
    </source>
</evidence>
<reference evidence="5 6" key="1">
    <citation type="submission" date="2019-07" db="EMBL/GenBank/DDBJ databases">
        <title>Whole genome shotgun sequence of Oceanithermus desulfurans NBRC 100063.</title>
        <authorList>
            <person name="Hosoyama A."/>
            <person name="Uohara A."/>
            <person name="Ohji S."/>
            <person name="Ichikawa N."/>
        </authorList>
    </citation>
    <scope>NUCLEOTIDE SEQUENCE [LARGE SCALE GENOMIC DNA]</scope>
    <source>
        <strain evidence="5 6">NBRC 100063</strain>
    </source>
</reference>
<dbReference type="Pfam" id="PF13407">
    <property type="entry name" value="Peripla_BP_4"/>
    <property type="match status" value="1"/>
</dbReference>
<sequence length="352" mass="38323">MGKPDLSRRKFMIQSALASMGIVAGPAFLQTVRAAEGKNRPLKAAFSNAGLQATWCAQGKDTVEQWGEWLGVEIHWYDGQLDVAKQRAAVDAMAAKDWDFVAIQSLSIGSLVEPVQKMIDKGIPVIAMDTMLAPWGKIKQHTFIAPDNVWMAEQVTQALVDAIGGKGNIVMTQGSLGHTGAQGRAQGFYNVVKRYPDIKVIDESPADWDVAKVAQLWENLLNRYKKIDAAFFHNDDMALAAYHVIKNAGRENEIVLGGIDGMPPAVQAVLDGKLHATARNSSARIHWGALVAGYYAAMQKEMPGKDIPEFILADGPAILPPSKEKTDKPWLLKGYGIGAGPGLLWQEKHFLA</sequence>
<evidence type="ECO:0000256" key="3">
    <source>
        <dbReference type="ARBA" id="ARBA00022729"/>
    </source>
</evidence>
<dbReference type="PANTHER" id="PTHR46847:SF1">
    <property type="entry name" value="D-ALLOSE-BINDING PERIPLASMIC PROTEIN-RELATED"/>
    <property type="match status" value="1"/>
</dbReference>
<dbReference type="CDD" id="cd01536">
    <property type="entry name" value="PBP1_ABC_sugar_binding-like"/>
    <property type="match status" value="1"/>
</dbReference>
<comment type="caution">
    <text evidence="5">The sequence shown here is derived from an EMBL/GenBank/DDBJ whole genome shotgun (WGS) entry which is preliminary data.</text>
</comment>
<dbReference type="PROSITE" id="PS51318">
    <property type="entry name" value="TAT"/>
    <property type="match status" value="1"/>
</dbReference>
<dbReference type="EMBL" id="BJXN01000007">
    <property type="protein sequence ID" value="GEM89752.1"/>
    <property type="molecule type" value="Genomic_DNA"/>
</dbReference>
<comment type="subcellular location">
    <subcellularLocation>
        <location evidence="1">Cell envelope</location>
    </subcellularLocation>
</comment>
<gene>
    <name evidence="5" type="ORF">ODE01S_11860</name>
</gene>
<feature type="domain" description="Periplasmic binding protein" evidence="4">
    <location>
        <begin position="45"/>
        <end position="285"/>
    </location>
</feature>
<dbReference type="InterPro" id="IPR006311">
    <property type="entry name" value="TAT_signal"/>
</dbReference>
<dbReference type="InterPro" id="IPR025997">
    <property type="entry name" value="SBP_2_dom"/>
</dbReference>
<dbReference type="GO" id="GO:0030313">
    <property type="term" value="C:cell envelope"/>
    <property type="evidence" value="ECO:0007669"/>
    <property type="project" value="UniProtKB-SubCell"/>
</dbReference>
<protein>
    <submittedName>
        <fullName evidence="5">ABC transporter substrate-binding protein</fullName>
    </submittedName>
</protein>
<organism evidence="5 6">
    <name type="scientific">Oceanithermus desulfurans NBRC 100063</name>
    <dbReference type="NCBI Taxonomy" id="1227550"/>
    <lineage>
        <taxon>Bacteria</taxon>
        <taxon>Thermotogati</taxon>
        <taxon>Deinococcota</taxon>
        <taxon>Deinococci</taxon>
        <taxon>Thermales</taxon>
        <taxon>Thermaceae</taxon>
        <taxon>Oceanithermus</taxon>
    </lineage>
</organism>
<name>A0A511RLD3_9DEIN</name>
<evidence type="ECO:0000313" key="6">
    <source>
        <dbReference type="Proteomes" id="UP000321827"/>
    </source>
</evidence>
<proteinExistence type="inferred from homology"/>
<dbReference type="InterPro" id="IPR028082">
    <property type="entry name" value="Peripla_BP_I"/>
</dbReference>
<evidence type="ECO:0000259" key="4">
    <source>
        <dbReference type="Pfam" id="PF13407"/>
    </source>
</evidence>
<evidence type="ECO:0000256" key="1">
    <source>
        <dbReference type="ARBA" id="ARBA00004196"/>
    </source>
</evidence>
<dbReference type="SUPFAM" id="SSF53822">
    <property type="entry name" value="Periplasmic binding protein-like I"/>
    <property type="match status" value="1"/>
</dbReference>
<accession>A0A511RLD3</accession>